<dbReference type="SUPFAM" id="SSF52540">
    <property type="entry name" value="P-loop containing nucleoside triphosphate hydrolases"/>
    <property type="match status" value="1"/>
</dbReference>
<name>G5KCM8_9STRE</name>
<dbReference type="AlphaFoldDB" id="G5KCM8"/>
<gene>
    <name evidence="6" type="ORF">STRUR_0463</name>
</gene>
<dbReference type="eggNOG" id="COG1131">
    <property type="taxonomic scope" value="Bacteria"/>
</dbReference>
<sequence length="130" mass="14792">MITFKEIKKSYGQKNALKNLNLTINDGEIFGLIGHNGAGKTTTISILTSIIDPTSGQVFVDDDLLKENRDRIKRKIGYVPDSPDIFLNLTANEYWHFLANLYEVSDEQTESRIKELSELFDIDQEIDNPI</sequence>
<organism evidence="6 7">
    <name type="scientific">Streptococcus urinalis 2285-97</name>
    <dbReference type="NCBI Taxonomy" id="764291"/>
    <lineage>
        <taxon>Bacteria</taxon>
        <taxon>Bacillati</taxon>
        <taxon>Bacillota</taxon>
        <taxon>Bacilli</taxon>
        <taxon>Lactobacillales</taxon>
        <taxon>Streptococcaceae</taxon>
        <taxon>Streptococcus</taxon>
    </lineage>
</organism>
<evidence type="ECO:0000256" key="4">
    <source>
        <dbReference type="ARBA" id="ARBA00022840"/>
    </source>
</evidence>
<keyword evidence="4 6" id="KW-0067">ATP-binding</keyword>
<dbReference type="EMBL" id="AEUZ02000001">
    <property type="protein sequence ID" value="EHJ57668.1"/>
    <property type="molecule type" value="Genomic_DNA"/>
</dbReference>
<evidence type="ECO:0000259" key="5">
    <source>
        <dbReference type="Pfam" id="PF00005"/>
    </source>
</evidence>
<evidence type="ECO:0000256" key="3">
    <source>
        <dbReference type="ARBA" id="ARBA00022741"/>
    </source>
</evidence>
<reference evidence="6 7" key="1">
    <citation type="journal article" date="2014" name="Int. J. Syst. Evol. Microbiol.">
        <title>Phylogenomics and the dynamic genome evolution of the genus Streptococcus.</title>
        <authorList>
            <consortium name="The Broad Institute Genome Sequencing Platform"/>
            <person name="Richards V.P."/>
            <person name="Palmer S.R."/>
            <person name="Pavinski Bitar P.D."/>
            <person name="Qin X."/>
            <person name="Weinstock G.M."/>
            <person name="Highlander S.K."/>
            <person name="Town C.D."/>
            <person name="Burne R.A."/>
            <person name="Stanhope M.J."/>
        </authorList>
    </citation>
    <scope>NUCLEOTIDE SEQUENCE [LARGE SCALE GENOMIC DNA]</scope>
    <source>
        <strain evidence="6 7">2285-97</strain>
    </source>
</reference>
<dbReference type="InterPro" id="IPR003439">
    <property type="entry name" value="ABC_transporter-like_ATP-bd"/>
</dbReference>
<comment type="caution">
    <text evidence="6">The sequence shown here is derived from an EMBL/GenBank/DDBJ whole genome shotgun (WGS) entry which is preliminary data.</text>
</comment>
<evidence type="ECO:0000256" key="1">
    <source>
        <dbReference type="ARBA" id="ARBA00005417"/>
    </source>
</evidence>
<keyword evidence="2" id="KW-0813">Transport</keyword>
<keyword evidence="3" id="KW-0547">Nucleotide-binding</keyword>
<evidence type="ECO:0000256" key="2">
    <source>
        <dbReference type="ARBA" id="ARBA00022448"/>
    </source>
</evidence>
<evidence type="ECO:0000313" key="6">
    <source>
        <dbReference type="EMBL" id="EHJ57668.1"/>
    </source>
</evidence>
<dbReference type="STRING" id="764291.STRUR_0463"/>
<comment type="similarity">
    <text evidence="1">Belongs to the ABC transporter superfamily.</text>
</comment>
<dbReference type="Gene3D" id="3.40.50.300">
    <property type="entry name" value="P-loop containing nucleotide triphosphate hydrolases"/>
    <property type="match status" value="1"/>
</dbReference>
<dbReference type="InterPro" id="IPR050763">
    <property type="entry name" value="ABC_transporter_ATP-binding"/>
</dbReference>
<dbReference type="PANTHER" id="PTHR42711">
    <property type="entry name" value="ABC TRANSPORTER ATP-BINDING PROTEIN"/>
    <property type="match status" value="1"/>
</dbReference>
<evidence type="ECO:0000313" key="7">
    <source>
        <dbReference type="Proteomes" id="UP000005388"/>
    </source>
</evidence>
<protein>
    <submittedName>
        <fullName evidence="6">ABC transporter, ATP-binding protein</fullName>
    </submittedName>
</protein>
<dbReference type="PANTHER" id="PTHR42711:SF5">
    <property type="entry name" value="ABC TRANSPORTER ATP-BINDING PROTEIN NATA"/>
    <property type="match status" value="1"/>
</dbReference>
<dbReference type="InterPro" id="IPR027417">
    <property type="entry name" value="P-loop_NTPase"/>
</dbReference>
<dbReference type="Pfam" id="PF00005">
    <property type="entry name" value="ABC_tran"/>
    <property type="match status" value="1"/>
</dbReference>
<feature type="domain" description="ABC transporter" evidence="5">
    <location>
        <begin position="17"/>
        <end position="125"/>
    </location>
</feature>
<dbReference type="GO" id="GO:0016887">
    <property type="term" value="F:ATP hydrolysis activity"/>
    <property type="evidence" value="ECO:0007669"/>
    <property type="project" value="InterPro"/>
</dbReference>
<proteinExistence type="inferred from homology"/>
<accession>G5KCM8</accession>
<keyword evidence="7" id="KW-1185">Reference proteome</keyword>
<dbReference type="GO" id="GO:0005524">
    <property type="term" value="F:ATP binding"/>
    <property type="evidence" value="ECO:0007669"/>
    <property type="project" value="UniProtKB-KW"/>
</dbReference>
<dbReference type="Proteomes" id="UP000005388">
    <property type="component" value="Unassembled WGS sequence"/>
</dbReference>